<dbReference type="Pfam" id="PF01636">
    <property type="entry name" value="APH"/>
    <property type="match status" value="1"/>
</dbReference>
<feature type="compositionally biased region" description="Low complexity" evidence="1">
    <location>
        <begin position="1"/>
        <end position="10"/>
    </location>
</feature>
<evidence type="ECO:0000313" key="3">
    <source>
        <dbReference type="EMBL" id="MCC3296640.1"/>
    </source>
</evidence>
<keyword evidence="4" id="KW-1185">Reference proteome</keyword>
<evidence type="ECO:0000256" key="1">
    <source>
        <dbReference type="SAM" id="MobiDB-lite"/>
    </source>
</evidence>
<comment type="caution">
    <text evidence="3">The sequence shown here is derived from an EMBL/GenBank/DDBJ whole genome shotgun (WGS) entry which is preliminary data.</text>
</comment>
<dbReference type="Gene3D" id="3.90.1200.10">
    <property type="match status" value="1"/>
</dbReference>
<evidence type="ECO:0000259" key="2">
    <source>
        <dbReference type="Pfam" id="PF01636"/>
    </source>
</evidence>
<feature type="region of interest" description="Disordered" evidence="1">
    <location>
        <begin position="1"/>
        <end position="36"/>
    </location>
</feature>
<reference evidence="3" key="1">
    <citation type="submission" date="2021-10" db="EMBL/GenBank/DDBJ databases">
        <title>Novel species in genus Arthrobacter.</title>
        <authorList>
            <person name="Liu Y."/>
        </authorList>
    </citation>
    <scope>NUCLEOTIDE SEQUENCE</scope>
    <source>
        <strain evidence="3">Zg-Y453</strain>
    </source>
</reference>
<dbReference type="SUPFAM" id="SSF56112">
    <property type="entry name" value="Protein kinase-like (PK-like)"/>
    <property type="match status" value="1"/>
</dbReference>
<dbReference type="Proteomes" id="UP001139158">
    <property type="component" value="Unassembled WGS sequence"/>
</dbReference>
<gene>
    <name evidence="3" type="ORF">LJ757_02320</name>
</gene>
<dbReference type="EMBL" id="JAJFZV010000001">
    <property type="protein sequence ID" value="MCC3296640.1"/>
    <property type="molecule type" value="Genomic_DNA"/>
</dbReference>
<protein>
    <submittedName>
        <fullName evidence="3">Phosphotransferase</fullName>
    </submittedName>
</protein>
<sequence>MAPPSRGGRNPSRRDPRSRAAVHDGPAARDTVESSGMSVPIGELLTRSHLVLDSWSHQRTFHRPGAGVSALYRIRAINRGGATLSLYAGATTSRTPLSAPAAVRTSLNGTPLSLWLHPHDPLLPSLAWALDPGQAAARIFERPQLTADGAGLRLAAYRPLRRAVVHAAVPGQSAYIKVLQPGQEKELILRHRLLAGTAVPAAGLVPPPGAAGTWPGGAVVLSELHGAPMLRALESGAAPGPEELSGLLDQLPEAALSLKRRPAWSERARAYGRSAAAVLPGQAGRIRAMARKIEELTAALDPGPMVPVHGDFYEGNLLVDGGRITGVLDVDGMGPGHRVDDLACFTGHLAVLAELAPGSALEQALADYRQGFDAAAAAAGSSPEALAARAAGVALSLVPGARAGRLTRAENAAARLEAAAKLLSGSRGQDR</sequence>
<evidence type="ECO:0000313" key="4">
    <source>
        <dbReference type="Proteomes" id="UP001139158"/>
    </source>
</evidence>
<dbReference type="InterPro" id="IPR002575">
    <property type="entry name" value="Aminoglycoside_PTrfase"/>
</dbReference>
<feature type="domain" description="Aminoglycoside phosphotransferase" evidence="2">
    <location>
        <begin position="248"/>
        <end position="375"/>
    </location>
</feature>
<proteinExistence type="predicted"/>
<accession>A0A9X1MCD6</accession>
<dbReference type="RefSeq" id="WP_227894379.1">
    <property type="nucleotide sequence ID" value="NZ_CP099466.1"/>
</dbReference>
<name>A0A9X1MCD6_9MICC</name>
<feature type="compositionally biased region" description="Basic and acidic residues" evidence="1">
    <location>
        <begin position="12"/>
        <end position="32"/>
    </location>
</feature>
<dbReference type="InterPro" id="IPR011009">
    <property type="entry name" value="Kinase-like_dom_sf"/>
</dbReference>
<organism evidence="3 4">
    <name type="scientific">Arthrobacter caoxuetaonis</name>
    <dbReference type="NCBI Taxonomy" id="2886935"/>
    <lineage>
        <taxon>Bacteria</taxon>
        <taxon>Bacillati</taxon>
        <taxon>Actinomycetota</taxon>
        <taxon>Actinomycetes</taxon>
        <taxon>Micrococcales</taxon>
        <taxon>Micrococcaceae</taxon>
        <taxon>Arthrobacter</taxon>
    </lineage>
</organism>
<dbReference type="AlphaFoldDB" id="A0A9X1MCD6"/>